<dbReference type="PANTHER" id="PTHR33332">
    <property type="entry name" value="REVERSE TRANSCRIPTASE DOMAIN-CONTAINING PROTEIN"/>
    <property type="match status" value="1"/>
</dbReference>
<dbReference type="InterPro" id="IPR043502">
    <property type="entry name" value="DNA/RNA_pol_sf"/>
</dbReference>
<evidence type="ECO:0000259" key="1">
    <source>
        <dbReference type="Pfam" id="PF00078"/>
    </source>
</evidence>
<gene>
    <name evidence="2" type="ORF">MEUPH1_LOCUS24726</name>
</gene>
<dbReference type="Pfam" id="PF00078">
    <property type="entry name" value="RVT_1"/>
    <property type="match status" value="1"/>
</dbReference>
<comment type="caution">
    <text evidence="2">The sequence shown here is derived from an EMBL/GenBank/DDBJ whole genome shotgun (WGS) entry which is preliminary data.</text>
</comment>
<dbReference type="AlphaFoldDB" id="A0AAV0XQ52"/>
<dbReference type="GO" id="GO:0071897">
    <property type="term" value="P:DNA biosynthetic process"/>
    <property type="evidence" value="ECO:0007669"/>
    <property type="project" value="UniProtKB-ARBA"/>
</dbReference>
<dbReference type="Proteomes" id="UP001160148">
    <property type="component" value="Unassembled WGS sequence"/>
</dbReference>
<reference evidence="2 3" key="1">
    <citation type="submission" date="2023-01" db="EMBL/GenBank/DDBJ databases">
        <authorList>
            <person name="Whitehead M."/>
        </authorList>
    </citation>
    <scope>NUCLEOTIDE SEQUENCE [LARGE SCALE GENOMIC DNA]</scope>
</reference>
<name>A0AAV0XQ52_9HEMI</name>
<dbReference type="InterPro" id="IPR000477">
    <property type="entry name" value="RT_dom"/>
</dbReference>
<proteinExistence type="predicted"/>
<evidence type="ECO:0000313" key="3">
    <source>
        <dbReference type="Proteomes" id="UP001160148"/>
    </source>
</evidence>
<organism evidence="2 3">
    <name type="scientific">Macrosiphum euphorbiae</name>
    <name type="common">potato aphid</name>
    <dbReference type="NCBI Taxonomy" id="13131"/>
    <lineage>
        <taxon>Eukaryota</taxon>
        <taxon>Metazoa</taxon>
        <taxon>Ecdysozoa</taxon>
        <taxon>Arthropoda</taxon>
        <taxon>Hexapoda</taxon>
        <taxon>Insecta</taxon>
        <taxon>Pterygota</taxon>
        <taxon>Neoptera</taxon>
        <taxon>Paraneoptera</taxon>
        <taxon>Hemiptera</taxon>
        <taxon>Sternorrhyncha</taxon>
        <taxon>Aphidomorpha</taxon>
        <taxon>Aphidoidea</taxon>
        <taxon>Aphididae</taxon>
        <taxon>Macrosiphini</taxon>
        <taxon>Macrosiphum</taxon>
    </lineage>
</organism>
<feature type="domain" description="Reverse transcriptase" evidence="1">
    <location>
        <begin position="137"/>
        <end position="251"/>
    </location>
</feature>
<accession>A0AAV0XQ52</accession>
<keyword evidence="3" id="KW-1185">Reference proteome</keyword>
<protein>
    <recommendedName>
        <fullName evidence="1">Reverse transcriptase domain-containing protein</fullName>
    </recommendedName>
</protein>
<evidence type="ECO:0000313" key="2">
    <source>
        <dbReference type="EMBL" id="CAI6370620.1"/>
    </source>
</evidence>
<dbReference type="SUPFAM" id="SSF56672">
    <property type="entry name" value="DNA/RNA polymerases"/>
    <property type="match status" value="1"/>
</dbReference>
<sequence length="324" mass="37170">MLFSSAREIRRKEVMERHQVLERIIETIKCIGKNSMSYRSHTNESSYTLENNNVSLGNFLEILCLISKFDDVLRLHLENVINKSKNRLESNSSITKGRGNLITFISKTTVTYIIQILKSLIQENIVADIKEAGIYSNNISIPSGVPQGGHISPLLFILYMNDVGLVFKHTQFSMFADDLKLFYNINSLDDGSKLQDDFDNFKAWCYNNGLQVNINKCNSISFFRTKSPLNIAYYSYNYLLPKVDSIEDLGVIFSSSLSFTAHIQSITIKASRSLGFIIRNTRDFNNIVSLKILYFSLVRSIPEYCSILWNPYQLVWINNRKSSK</sequence>
<dbReference type="EMBL" id="CARXXK010000449">
    <property type="protein sequence ID" value="CAI6370620.1"/>
    <property type="molecule type" value="Genomic_DNA"/>
</dbReference>